<protein>
    <submittedName>
        <fullName evidence="3">Uncharacterized protein LOC106051571</fullName>
    </submittedName>
</protein>
<proteinExistence type="predicted"/>
<dbReference type="Proteomes" id="UP001165740">
    <property type="component" value="Chromosome 1"/>
</dbReference>
<keyword evidence="1" id="KW-0175">Coiled coil</keyword>
<dbReference type="OMA" id="QSICINI"/>
<evidence type="ECO:0000256" key="1">
    <source>
        <dbReference type="SAM" id="Coils"/>
    </source>
</evidence>
<evidence type="ECO:0000313" key="3">
    <source>
        <dbReference type="RefSeq" id="XP_013062223.2"/>
    </source>
</evidence>
<evidence type="ECO:0000313" key="2">
    <source>
        <dbReference type="Proteomes" id="UP001165740"/>
    </source>
</evidence>
<dbReference type="PANTHER" id="PTHR14787:SF1">
    <property type="entry name" value="ATPASE PAAT"/>
    <property type="match status" value="1"/>
</dbReference>
<dbReference type="KEGG" id="bgt:106051571"/>
<dbReference type="OrthoDB" id="5981473at2759"/>
<dbReference type="InterPro" id="IPR028043">
    <property type="entry name" value="PAAT-like"/>
</dbReference>
<sequence length="379" mass="42168">MNSTYCSAAFSWKQDKSLSKIISCSFDPPNHEFHEYSRLLSLEAVLDDQITLSQSDEVNSENCVLNLVCSKHCLSKINGICIVSESRTLEISNYTGGYLCTIRGSELSNNADSSRCENQKLYLSRCSFEDSYKDLSIKFLSLGGRTSFTLQSIIVFLTESNDDASFSKGTFDIHKLQKEIELMGDTVSHKARDFLKTMQQFEQNRIKTQGQIEKLQSQPFSLLSQHLSSESLSGMANGILGFDAALQQDNSFFNGSLGPDFYALLQVACGSVSKKREEGVVKKLSCQTPDSGTGGSFSPTCSSKDGEDYSLFLSKDHLQLLGIVDEKVNKVKMEFHDALLKTKEEFNQNLETTKNELNQKLDLILKLLNSSNDLNGEKG</sequence>
<organism evidence="2 3">
    <name type="scientific">Biomphalaria glabrata</name>
    <name type="common">Bloodfluke planorb</name>
    <name type="synonym">Freshwater snail</name>
    <dbReference type="NCBI Taxonomy" id="6526"/>
    <lineage>
        <taxon>Eukaryota</taxon>
        <taxon>Metazoa</taxon>
        <taxon>Spiralia</taxon>
        <taxon>Lophotrochozoa</taxon>
        <taxon>Mollusca</taxon>
        <taxon>Gastropoda</taxon>
        <taxon>Heterobranchia</taxon>
        <taxon>Euthyneura</taxon>
        <taxon>Panpulmonata</taxon>
        <taxon>Hygrophila</taxon>
        <taxon>Lymnaeoidea</taxon>
        <taxon>Planorbidae</taxon>
        <taxon>Biomphalaria</taxon>
    </lineage>
</organism>
<name>A0A9U8DUM9_BIOGL</name>
<dbReference type="AlphaFoldDB" id="A0A9U8DUM9"/>
<gene>
    <name evidence="3" type="primary">LOC106051571</name>
</gene>
<reference evidence="3" key="1">
    <citation type="submission" date="2025-08" db="UniProtKB">
        <authorList>
            <consortium name="RefSeq"/>
        </authorList>
    </citation>
    <scope>IDENTIFICATION</scope>
</reference>
<dbReference type="Pfam" id="PF14958">
    <property type="entry name" value="PAAT-like"/>
    <property type="match status" value="1"/>
</dbReference>
<dbReference type="RefSeq" id="XP_013062223.2">
    <property type="nucleotide sequence ID" value="XM_013206769.2"/>
</dbReference>
<feature type="coiled-coil region" evidence="1">
    <location>
        <begin position="336"/>
        <end position="367"/>
    </location>
</feature>
<dbReference type="GeneID" id="106051571"/>
<dbReference type="PANTHER" id="PTHR14787">
    <property type="entry name" value="C10ORF188 FAMILY MEMBER"/>
    <property type="match status" value="1"/>
</dbReference>
<accession>A0A9U8DUM9</accession>
<keyword evidence="2" id="KW-1185">Reference proteome</keyword>